<dbReference type="SUPFAM" id="SSF50978">
    <property type="entry name" value="WD40 repeat-like"/>
    <property type="match status" value="1"/>
</dbReference>
<evidence type="ECO:0000313" key="2">
    <source>
        <dbReference type="EMBL" id="CAK9096342.1"/>
    </source>
</evidence>
<organism evidence="1 3">
    <name type="scientific">Durusdinium trenchii</name>
    <dbReference type="NCBI Taxonomy" id="1381693"/>
    <lineage>
        <taxon>Eukaryota</taxon>
        <taxon>Sar</taxon>
        <taxon>Alveolata</taxon>
        <taxon>Dinophyceae</taxon>
        <taxon>Suessiales</taxon>
        <taxon>Symbiodiniaceae</taxon>
        <taxon>Durusdinium</taxon>
    </lineage>
</organism>
<dbReference type="EMBL" id="CAXAMN010025595">
    <property type="protein sequence ID" value="CAK9096342.1"/>
    <property type="molecule type" value="Genomic_DNA"/>
</dbReference>
<dbReference type="InterPro" id="IPR001680">
    <property type="entry name" value="WD40_rpt"/>
</dbReference>
<sequence length="352" mass="37642">MLGKVGHVGPMEKSSVDADELDERTRYQLKAILQFLQEKELIESLVALESETGVKYVDGDLPVAGLLQSSLDMFGRSGASSGAAAELEDADAKAAEEALQALAAGVCCTGAAPGAADAALAALGANVTAVKWAPRAERGVLVATADRTLRLVTPQGVVEYKDLSSPPLALDVFERQVLVTTMGGEAQLLQLCGSGYPDAEQFTFQHLQSFKDHQKQVTSGRFAEDGEHFATISRDHSAKVYRRDRTGSFALLGAWTMAGEVTACCWLGDSLLLCARDDHELHYLTPGETELKETLRVNLNARGDRVVSFAILALCVAPSGTMLAACTDKSRVIVLQARSNRQLRNLYGASVN</sequence>
<dbReference type="PANTHER" id="PTHR19879:SF9">
    <property type="entry name" value="TRANSCRIPTION INITIATION FACTOR TFIID SUBUNIT 5"/>
    <property type="match status" value="1"/>
</dbReference>
<dbReference type="InterPro" id="IPR006594">
    <property type="entry name" value="LisH"/>
</dbReference>
<dbReference type="InterPro" id="IPR036322">
    <property type="entry name" value="WD40_repeat_dom_sf"/>
</dbReference>
<dbReference type="PROSITE" id="PS50896">
    <property type="entry name" value="LISH"/>
    <property type="match status" value="1"/>
</dbReference>
<dbReference type="InterPro" id="IPR015943">
    <property type="entry name" value="WD40/YVTN_repeat-like_dom_sf"/>
</dbReference>
<gene>
    <name evidence="1" type="ORF">CCMP2556_LOCUS45704</name>
    <name evidence="2" type="ORF">CCMP2556_LOCUS45812</name>
</gene>
<feature type="non-terminal residue" evidence="1">
    <location>
        <position position="352"/>
    </location>
</feature>
<accession>A0ABP0R9Q7</accession>
<dbReference type="Proteomes" id="UP001642484">
    <property type="component" value="Unassembled WGS sequence"/>
</dbReference>
<keyword evidence="3" id="KW-1185">Reference proteome</keyword>
<protein>
    <submittedName>
        <fullName evidence="1">Uncharacterized protein</fullName>
    </submittedName>
</protein>
<dbReference type="SMART" id="SM00320">
    <property type="entry name" value="WD40"/>
    <property type="match status" value="4"/>
</dbReference>
<dbReference type="Gene3D" id="2.130.10.10">
    <property type="entry name" value="YVTN repeat-like/Quinoprotein amine dehydrogenase"/>
    <property type="match status" value="1"/>
</dbReference>
<reference evidence="1 3" key="1">
    <citation type="submission" date="2024-02" db="EMBL/GenBank/DDBJ databases">
        <authorList>
            <person name="Chen Y."/>
            <person name="Shah S."/>
            <person name="Dougan E. K."/>
            <person name="Thang M."/>
            <person name="Chan C."/>
        </authorList>
    </citation>
    <scope>NUCLEOTIDE SEQUENCE [LARGE SCALE GENOMIC DNA]</scope>
</reference>
<comment type="caution">
    <text evidence="1">The sequence shown here is derived from an EMBL/GenBank/DDBJ whole genome shotgun (WGS) entry which is preliminary data.</text>
</comment>
<evidence type="ECO:0000313" key="1">
    <source>
        <dbReference type="EMBL" id="CAK9096066.1"/>
    </source>
</evidence>
<dbReference type="PANTHER" id="PTHR19879">
    <property type="entry name" value="TRANSCRIPTION INITIATION FACTOR TFIID"/>
    <property type="match status" value="1"/>
</dbReference>
<dbReference type="EMBL" id="CAXAMN010025572">
    <property type="protein sequence ID" value="CAK9096066.1"/>
    <property type="molecule type" value="Genomic_DNA"/>
</dbReference>
<proteinExistence type="predicted"/>
<name>A0ABP0R9Q7_9DINO</name>
<evidence type="ECO:0000313" key="3">
    <source>
        <dbReference type="Proteomes" id="UP001642484"/>
    </source>
</evidence>
<dbReference type="Pfam" id="PF00400">
    <property type="entry name" value="WD40"/>
    <property type="match status" value="1"/>
</dbReference>